<gene>
    <name evidence="1" type="ORF">DICVIV_06303</name>
</gene>
<evidence type="ECO:0000313" key="1">
    <source>
        <dbReference type="EMBL" id="KJH47596.1"/>
    </source>
</evidence>
<accession>A0A0D8XZ13</accession>
<dbReference type="OrthoDB" id="447510at2759"/>
<dbReference type="Proteomes" id="UP000053766">
    <property type="component" value="Unassembled WGS sequence"/>
</dbReference>
<protein>
    <submittedName>
        <fullName evidence="1">Uncharacterized protein</fullName>
    </submittedName>
</protein>
<dbReference type="EMBL" id="KN716300">
    <property type="protein sequence ID" value="KJH47596.1"/>
    <property type="molecule type" value="Genomic_DNA"/>
</dbReference>
<reference evidence="1 2" key="1">
    <citation type="submission" date="2013-11" db="EMBL/GenBank/DDBJ databases">
        <title>Draft genome of the bovine lungworm Dictyocaulus viviparus.</title>
        <authorList>
            <person name="Mitreva M."/>
        </authorList>
    </citation>
    <scope>NUCLEOTIDE SEQUENCE [LARGE SCALE GENOMIC DNA]</scope>
    <source>
        <strain evidence="1 2">HannoverDv2000</strain>
    </source>
</reference>
<evidence type="ECO:0000313" key="2">
    <source>
        <dbReference type="Proteomes" id="UP000053766"/>
    </source>
</evidence>
<organism evidence="1 2">
    <name type="scientific">Dictyocaulus viviparus</name>
    <name type="common">Bovine lungworm</name>
    <dbReference type="NCBI Taxonomy" id="29172"/>
    <lineage>
        <taxon>Eukaryota</taxon>
        <taxon>Metazoa</taxon>
        <taxon>Ecdysozoa</taxon>
        <taxon>Nematoda</taxon>
        <taxon>Chromadorea</taxon>
        <taxon>Rhabditida</taxon>
        <taxon>Rhabditina</taxon>
        <taxon>Rhabditomorpha</taxon>
        <taxon>Strongyloidea</taxon>
        <taxon>Metastrongylidae</taxon>
        <taxon>Dictyocaulus</taxon>
    </lineage>
</organism>
<name>A0A0D8XZ13_DICVI</name>
<proteinExistence type="predicted"/>
<dbReference type="AlphaFoldDB" id="A0A0D8XZ13"/>
<reference evidence="2" key="2">
    <citation type="journal article" date="2016" name="Sci. Rep.">
        <title>Dictyocaulus viviparus genome, variome and transcriptome elucidate lungworm biology and support future intervention.</title>
        <authorList>
            <person name="McNulty S.N."/>
            <person name="Strube C."/>
            <person name="Rosa B.A."/>
            <person name="Martin J.C."/>
            <person name="Tyagi R."/>
            <person name="Choi Y.J."/>
            <person name="Wang Q."/>
            <person name="Hallsworth Pepin K."/>
            <person name="Zhang X."/>
            <person name="Ozersky P."/>
            <person name="Wilson R.K."/>
            <person name="Sternberg P.W."/>
            <person name="Gasser R.B."/>
            <person name="Mitreva M."/>
        </authorList>
    </citation>
    <scope>NUCLEOTIDE SEQUENCE [LARGE SCALE GENOMIC DNA]</scope>
    <source>
        <strain evidence="2">HannoverDv2000</strain>
    </source>
</reference>
<keyword evidence="2" id="KW-1185">Reference proteome</keyword>
<sequence>MEVAIDLRPILGQSPVRLDPMRIKQLHFPSRCSISQTMVNEELKRIASRPRYNQLSGFVGESASSIPDRLQWHQ</sequence>